<dbReference type="Pfam" id="PF12697">
    <property type="entry name" value="Abhydrolase_6"/>
    <property type="match status" value="1"/>
</dbReference>
<accession>A0A858SQ67</accession>
<dbReference type="SUPFAM" id="SSF53474">
    <property type="entry name" value="alpha/beta-Hydrolases"/>
    <property type="match status" value="1"/>
</dbReference>
<gene>
    <name evidence="2" type="ORF">G3256_01840</name>
</gene>
<organism evidence="2 3">
    <name type="scientific">Roseobacter ponti</name>
    <dbReference type="NCBI Taxonomy" id="1891787"/>
    <lineage>
        <taxon>Bacteria</taxon>
        <taxon>Pseudomonadati</taxon>
        <taxon>Pseudomonadota</taxon>
        <taxon>Alphaproteobacteria</taxon>
        <taxon>Rhodobacterales</taxon>
        <taxon>Roseobacteraceae</taxon>
        <taxon>Roseobacter</taxon>
    </lineage>
</organism>
<feature type="domain" description="AB hydrolase-1" evidence="1">
    <location>
        <begin position="22"/>
        <end position="257"/>
    </location>
</feature>
<protein>
    <submittedName>
        <fullName evidence="2">Alpha/beta hydrolase</fullName>
    </submittedName>
</protein>
<sequence>MAGSGNLIFDPQEVSAAKKIAVLFPGALAEVSIFDAADKWCDEGYALVRYRFPGLDGRPLHPPLKIAEAAGEVATFLRQFSGKTTRLLGYSTGGAIALTTAALVGGDLRVALMSCAVEAGGGIQTGLRGALDIAGAATRAGSLSRRAIWLEYYKTLLFGRHGRTSPQAVALIKERLDRIVMPEGDLPRAHTDDLRRWRLPDARRLPPAAQMRLFVGLEDPVFSLDQSRAMAARLGGAAVTGYAGQGHLLFLTEPAVFDDILAFFEDREPPAGTKGLSSG</sequence>
<dbReference type="EMBL" id="CP048788">
    <property type="protein sequence ID" value="QJF49998.1"/>
    <property type="molecule type" value="Genomic_DNA"/>
</dbReference>
<keyword evidence="2" id="KW-0378">Hydrolase</keyword>
<name>A0A858SQ67_9RHOB</name>
<evidence type="ECO:0000259" key="1">
    <source>
        <dbReference type="Pfam" id="PF12697"/>
    </source>
</evidence>
<dbReference type="InterPro" id="IPR029058">
    <property type="entry name" value="AB_hydrolase_fold"/>
</dbReference>
<dbReference type="AlphaFoldDB" id="A0A858SQ67"/>
<dbReference type="Proteomes" id="UP000503308">
    <property type="component" value="Chromosome"/>
</dbReference>
<keyword evidence="3" id="KW-1185">Reference proteome</keyword>
<proteinExistence type="predicted"/>
<dbReference type="Gene3D" id="3.40.50.1820">
    <property type="entry name" value="alpha/beta hydrolase"/>
    <property type="match status" value="1"/>
</dbReference>
<dbReference type="GO" id="GO:0016787">
    <property type="term" value="F:hydrolase activity"/>
    <property type="evidence" value="ECO:0007669"/>
    <property type="project" value="UniProtKB-KW"/>
</dbReference>
<dbReference type="KEGG" id="rpon:G3256_01840"/>
<evidence type="ECO:0000313" key="2">
    <source>
        <dbReference type="EMBL" id="QJF49998.1"/>
    </source>
</evidence>
<dbReference type="InterPro" id="IPR000073">
    <property type="entry name" value="AB_hydrolase_1"/>
</dbReference>
<reference evidence="2 3" key="1">
    <citation type="submission" date="2020-02" db="EMBL/GenBank/DDBJ databases">
        <title>Genome sequence of Roseobacter ponti.</title>
        <authorList>
            <person name="Hollensteiner J."/>
            <person name="Schneider D."/>
            <person name="Poehlein A."/>
            <person name="Daniel R."/>
        </authorList>
    </citation>
    <scope>NUCLEOTIDE SEQUENCE [LARGE SCALE GENOMIC DNA]</scope>
    <source>
        <strain evidence="2 3">DSM 106830</strain>
    </source>
</reference>
<evidence type="ECO:0000313" key="3">
    <source>
        <dbReference type="Proteomes" id="UP000503308"/>
    </source>
</evidence>